<evidence type="ECO:0000313" key="3">
    <source>
        <dbReference type="Proteomes" id="UP001344906"/>
    </source>
</evidence>
<dbReference type="Pfam" id="PF12697">
    <property type="entry name" value="Abhydrolase_6"/>
    <property type="match status" value="1"/>
</dbReference>
<proteinExistence type="predicted"/>
<dbReference type="PANTHER" id="PTHR43194:SF2">
    <property type="entry name" value="PEROXISOMAL MEMBRANE PROTEIN LPX1"/>
    <property type="match status" value="1"/>
</dbReference>
<dbReference type="PANTHER" id="PTHR43194">
    <property type="entry name" value="HYDROLASE ALPHA/BETA FOLD FAMILY"/>
    <property type="match status" value="1"/>
</dbReference>
<dbReference type="Gene3D" id="3.40.50.1820">
    <property type="entry name" value="alpha/beta hydrolase"/>
    <property type="match status" value="1"/>
</dbReference>
<gene>
    <name evidence="2" type="ORF">KDH_26850</name>
</gene>
<organism evidence="2 3">
    <name type="scientific">Dictyobacter halimunensis</name>
    <dbReference type="NCBI Taxonomy" id="3026934"/>
    <lineage>
        <taxon>Bacteria</taxon>
        <taxon>Bacillati</taxon>
        <taxon>Chloroflexota</taxon>
        <taxon>Ktedonobacteria</taxon>
        <taxon>Ktedonobacterales</taxon>
        <taxon>Dictyobacteraceae</taxon>
        <taxon>Dictyobacter</taxon>
    </lineage>
</organism>
<dbReference type="GO" id="GO:0016787">
    <property type="term" value="F:hydrolase activity"/>
    <property type="evidence" value="ECO:0007669"/>
    <property type="project" value="UniProtKB-KW"/>
</dbReference>
<name>A0ABQ6FTP6_9CHLR</name>
<dbReference type="RefSeq" id="WP_338250550.1">
    <property type="nucleotide sequence ID" value="NZ_BSRI01000001.1"/>
</dbReference>
<protein>
    <submittedName>
        <fullName evidence="2">Alpha/beta hydrolase</fullName>
    </submittedName>
</protein>
<dbReference type="InterPro" id="IPR000073">
    <property type="entry name" value="AB_hydrolase_1"/>
</dbReference>
<keyword evidence="3" id="KW-1185">Reference proteome</keyword>
<evidence type="ECO:0000313" key="2">
    <source>
        <dbReference type="EMBL" id="GLV55841.1"/>
    </source>
</evidence>
<reference evidence="2 3" key="1">
    <citation type="submission" date="2023-02" db="EMBL/GenBank/DDBJ databases">
        <title>Dictyobacter halimunensis sp. nov., a new member of the class Ktedonobacteria from forest soil in a geothermal area.</title>
        <authorList>
            <person name="Rachmania M.K."/>
            <person name="Ningsih F."/>
            <person name="Sakai Y."/>
            <person name="Yabe S."/>
            <person name="Yokota A."/>
            <person name="Sjamsuridzal W."/>
        </authorList>
    </citation>
    <scope>NUCLEOTIDE SEQUENCE [LARGE SCALE GENOMIC DNA]</scope>
    <source>
        <strain evidence="2 3">S3.2.2.5</strain>
    </source>
</reference>
<keyword evidence="2" id="KW-0378">Hydrolase</keyword>
<accession>A0ABQ6FTP6</accession>
<dbReference type="EMBL" id="BSRI01000001">
    <property type="protein sequence ID" value="GLV55841.1"/>
    <property type="molecule type" value="Genomic_DNA"/>
</dbReference>
<dbReference type="Proteomes" id="UP001344906">
    <property type="component" value="Unassembled WGS sequence"/>
</dbReference>
<comment type="caution">
    <text evidence="2">The sequence shown here is derived from an EMBL/GenBank/DDBJ whole genome shotgun (WGS) entry which is preliminary data.</text>
</comment>
<sequence length="276" mass="30391">MSIWSEGDLQLDDVRIHYYRTGVGEKPPLMLLHGFSDNGLCWSEVVFEWASDFDIILPDARGHGLSSGSASGDYRKQAMVEDVVALIRSLKLGPVWLGGHSMGAGVAAVVASEWPDLVRAVMLEDGALFVPREQPTSSQEEPRRHSWLFEVRAQSLEERKAVCQKNTGWSEVTVEQWAISKDQLNAAILSVGPAPVIGERPPMEILATIRSPLLLVTGDPTRGAMITPKQAAQILAAQPRARELHIPNTGHCIRYDQPRTYAESVGEWLRSQGPHA</sequence>
<dbReference type="PRINTS" id="PR00111">
    <property type="entry name" value="ABHYDROLASE"/>
</dbReference>
<feature type="domain" description="AB hydrolase-1" evidence="1">
    <location>
        <begin position="31"/>
        <end position="263"/>
    </location>
</feature>
<evidence type="ECO:0000259" key="1">
    <source>
        <dbReference type="Pfam" id="PF12697"/>
    </source>
</evidence>
<dbReference type="InterPro" id="IPR029058">
    <property type="entry name" value="AB_hydrolase_fold"/>
</dbReference>
<dbReference type="InterPro" id="IPR050228">
    <property type="entry name" value="Carboxylesterase_BioH"/>
</dbReference>
<dbReference type="SUPFAM" id="SSF53474">
    <property type="entry name" value="alpha/beta-Hydrolases"/>
    <property type="match status" value="1"/>
</dbReference>